<evidence type="ECO:0000313" key="3">
    <source>
        <dbReference type="EMBL" id="ORX90686.1"/>
    </source>
</evidence>
<evidence type="ECO:0000313" key="4">
    <source>
        <dbReference type="Proteomes" id="UP000193144"/>
    </source>
</evidence>
<sequence length="497" mass="53420">MSSSREEVVHAAAALGYTIPESDVADYVGVLSKAKASFEEVEAMEAHNDGTNRLPTNPDIDSSPRDNIHLPEMADNPLGGWAYPRTCPYSHPASDLLKGKTVCLKDNIAMAGVPCLLGTSTFTDWIPKTNATVITRILLHGGTITGKAVCENLSRGAVSCTAASGPVDNPYAKGYSAKGSSSGTAALVGTALCGLYGMKATTGLVPYTGIASNDASMDYVGPMTSNCRDCATLLETIAGVDGLDDRQIAGTPWPDDVPKYAEILRLMELKNWLKGVSIGILKEGLEPSTMDVGVKEKFLAAAKVVPIHTQARTLYAVMSKMGNHMGMLGMATGRRSVLLTDLFEKKSLPYTQEVMEKMNVTSKDGLLVGELGWTQYPQIYAKSVNIMRKVKDSYDKALEEVDFLVMPTTFTPSNPYPASRSTPLQHSEASARKLENTSPFTGSGHSALALPIGFVPAKDDPNIRLPASLQIVGRYWDEVGILKAAYAWENTQDWKTP</sequence>
<dbReference type="Pfam" id="PF01425">
    <property type="entry name" value="Amidase"/>
    <property type="match status" value="1"/>
</dbReference>
<keyword evidence="4" id="KW-1185">Reference proteome</keyword>
<dbReference type="InterPro" id="IPR000120">
    <property type="entry name" value="Amidase"/>
</dbReference>
<gene>
    <name evidence="3" type="ORF">BCR34DRAFT_678006</name>
</gene>
<dbReference type="EMBL" id="MCFA01000525">
    <property type="protein sequence ID" value="ORX90686.1"/>
    <property type="molecule type" value="Genomic_DNA"/>
</dbReference>
<feature type="region of interest" description="Disordered" evidence="1">
    <location>
        <begin position="414"/>
        <end position="438"/>
    </location>
</feature>
<dbReference type="InterPro" id="IPR036928">
    <property type="entry name" value="AS_sf"/>
</dbReference>
<dbReference type="InterPro" id="IPR023631">
    <property type="entry name" value="Amidase_dom"/>
</dbReference>
<dbReference type="PANTHER" id="PTHR11895">
    <property type="entry name" value="TRANSAMIDASE"/>
    <property type="match status" value="1"/>
</dbReference>
<evidence type="ECO:0000259" key="2">
    <source>
        <dbReference type="Pfam" id="PF01425"/>
    </source>
</evidence>
<dbReference type="Proteomes" id="UP000193144">
    <property type="component" value="Unassembled WGS sequence"/>
</dbReference>
<dbReference type="GO" id="GO:0003824">
    <property type="term" value="F:catalytic activity"/>
    <property type="evidence" value="ECO:0007669"/>
    <property type="project" value="InterPro"/>
</dbReference>
<dbReference type="PANTHER" id="PTHR11895:SF170">
    <property type="entry name" value="AMIDASE"/>
    <property type="match status" value="1"/>
</dbReference>
<comment type="caution">
    <text evidence="3">The sequence shown here is derived from an EMBL/GenBank/DDBJ whole genome shotgun (WGS) entry which is preliminary data.</text>
</comment>
<organism evidence="3 4">
    <name type="scientific">Clohesyomyces aquaticus</name>
    <dbReference type="NCBI Taxonomy" id="1231657"/>
    <lineage>
        <taxon>Eukaryota</taxon>
        <taxon>Fungi</taxon>
        <taxon>Dikarya</taxon>
        <taxon>Ascomycota</taxon>
        <taxon>Pezizomycotina</taxon>
        <taxon>Dothideomycetes</taxon>
        <taxon>Pleosporomycetidae</taxon>
        <taxon>Pleosporales</taxon>
        <taxon>Lindgomycetaceae</taxon>
        <taxon>Clohesyomyces</taxon>
    </lineage>
</organism>
<name>A0A1Y1XYX0_9PLEO</name>
<reference evidence="3 4" key="1">
    <citation type="submission" date="2016-07" db="EMBL/GenBank/DDBJ databases">
        <title>Pervasive Adenine N6-methylation of Active Genes in Fungi.</title>
        <authorList>
            <consortium name="DOE Joint Genome Institute"/>
            <person name="Mondo S.J."/>
            <person name="Dannebaum R.O."/>
            <person name="Kuo R.C."/>
            <person name="Labutti K."/>
            <person name="Haridas S."/>
            <person name="Kuo A."/>
            <person name="Salamov A."/>
            <person name="Ahrendt S.R."/>
            <person name="Lipzen A."/>
            <person name="Sullivan W."/>
            <person name="Andreopoulos W.B."/>
            <person name="Clum A."/>
            <person name="Lindquist E."/>
            <person name="Daum C."/>
            <person name="Ramamoorthy G.K."/>
            <person name="Gryganskyi A."/>
            <person name="Culley D."/>
            <person name="Magnuson J.K."/>
            <person name="James T.Y."/>
            <person name="O'Malley M.A."/>
            <person name="Stajich J.E."/>
            <person name="Spatafora J.W."/>
            <person name="Visel A."/>
            <person name="Grigoriev I.V."/>
        </authorList>
    </citation>
    <scope>NUCLEOTIDE SEQUENCE [LARGE SCALE GENOMIC DNA]</scope>
    <source>
        <strain evidence="3 4">CBS 115471</strain>
    </source>
</reference>
<accession>A0A1Y1XYX0</accession>
<dbReference type="SUPFAM" id="SSF75304">
    <property type="entry name" value="Amidase signature (AS) enzymes"/>
    <property type="match status" value="1"/>
</dbReference>
<dbReference type="STRING" id="1231657.A0A1Y1XYX0"/>
<proteinExistence type="predicted"/>
<dbReference type="OrthoDB" id="1879366at2759"/>
<dbReference type="Gene3D" id="3.90.1300.10">
    <property type="entry name" value="Amidase signature (AS) domain"/>
    <property type="match status" value="1"/>
</dbReference>
<dbReference type="AlphaFoldDB" id="A0A1Y1XYX0"/>
<feature type="compositionally biased region" description="Polar residues" evidence="1">
    <location>
        <begin position="419"/>
        <end position="428"/>
    </location>
</feature>
<protein>
    <submittedName>
        <fullName evidence="3">Putative amidase</fullName>
    </submittedName>
</protein>
<evidence type="ECO:0000256" key="1">
    <source>
        <dbReference type="SAM" id="MobiDB-lite"/>
    </source>
</evidence>
<feature type="domain" description="Amidase" evidence="2">
    <location>
        <begin position="95"/>
        <end position="482"/>
    </location>
</feature>